<evidence type="ECO:0000256" key="1">
    <source>
        <dbReference type="ARBA" id="ARBA00007692"/>
    </source>
</evidence>
<name>A0A5N6QRC9_9ROSI</name>
<dbReference type="Gene3D" id="3.30.200.20">
    <property type="entry name" value="Phosphorylase Kinase, domain 1"/>
    <property type="match status" value="1"/>
</dbReference>
<evidence type="ECO:0000256" key="3">
    <source>
        <dbReference type="ARBA" id="ARBA00022946"/>
    </source>
</evidence>
<comment type="similarity">
    <text evidence="1">Belongs to the mTERF family.</text>
</comment>
<keyword evidence="4" id="KW-0812">Transmembrane</keyword>
<dbReference type="InterPro" id="IPR038538">
    <property type="entry name" value="MTERF_sf"/>
</dbReference>
<keyword evidence="6" id="KW-1185">Reference proteome</keyword>
<dbReference type="Proteomes" id="UP000327013">
    <property type="component" value="Chromosome 2"/>
</dbReference>
<dbReference type="PANTHER" id="PTHR13068">
    <property type="entry name" value="CGI-12 PROTEIN-RELATED"/>
    <property type="match status" value="1"/>
</dbReference>
<protein>
    <submittedName>
        <fullName evidence="5">Uncharacterized protein</fullName>
    </submittedName>
</protein>
<keyword evidence="2" id="KW-0805">Transcription regulation</keyword>
<keyword evidence="3" id="KW-0809">Transit peptide</keyword>
<evidence type="ECO:0000256" key="2">
    <source>
        <dbReference type="ARBA" id="ARBA00022472"/>
    </source>
</evidence>
<organism evidence="5 6">
    <name type="scientific">Carpinus fangiana</name>
    <dbReference type="NCBI Taxonomy" id="176857"/>
    <lineage>
        <taxon>Eukaryota</taxon>
        <taxon>Viridiplantae</taxon>
        <taxon>Streptophyta</taxon>
        <taxon>Embryophyta</taxon>
        <taxon>Tracheophyta</taxon>
        <taxon>Spermatophyta</taxon>
        <taxon>Magnoliopsida</taxon>
        <taxon>eudicotyledons</taxon>
        <taxon>Gunneridae</taxon>
        <taxon>Pentapetalae</taxon>
        <taxon>rosids</taxon>
        <taxon>fabids</taxon>
        <taxon>Fagales</taxon>
        <taxon>Betulaceae</taxon>
        <taxon>Carpinus</taxon>
    </lineage>
</organism>
<reference evidence="5 6" key="1">
    <citation type="submission" date="2019-06" db="EMBL/GenBank/DDBJ databases">
        <title>A chromosomal-level reference genome of Carpinus fangiana (Coryloideae, Betulaceae).</title>
        <authorList>
            <person name="Yang X."/>
            <person name="Wang Z."/>
            <person name="Zhang L."/>
            <person name="Hao G."/>
            <person name="Liu J."/>
            <person name="Yang Y."/>
        </authorList>
    </citation>
    <scope>NUCLEOTIDE SEQUENCE [LARGE SCALE GENOMIC DNA]</scope>
    <source>
        <strain evidence="5">Cfa_2016G</strain>
        <tissue evidence="5">Leaf</tissue>
    </source>
</reference>
<gene>
    <name evidence="5" type="ORF">FH972_004998</name>
</gene>
<dbReference type="Gene3D" id="1.25.70.10">
    <property type="entry name" value="Transcription termination factor 3, mitochondrial"/>
    <property type="match status" value="1"/>
</dbReference>
<evidence type="ECO:0000313" key="5">
    <source>
        <dbReference type="EMBL" id="KAE8008492.1"/>
    </source>
</evidence>
<keyword evidence="2" id="KW-0804">Transcription</keyword>
<proteinExistence type="inferred from homology"/>
<keyword evidence="2" id="KW-0806">Transcription termination</keyword>
<evidence type="ECO:0000313" key="6">
    <source>
        <dbReference type="Proteomes" id="UP000327013"/>
    </source>
</evidence>
<dbReference type="SMART" id="SM00733">
    <property type="entry name" value="Mterf"/>
    <property type="match status" value="4"/>
</dbReference>
<keyword evidence="4" id="KW-1133">Transmembrane helix</keyword>
<keyword evidence="4" id="KW-0472">Membrane</keyword>
<dbReference type="AlphaFoldDB" id="A0A5N6QRC9"/>
<dbReference type="EMBL" id="CM017322">
    <property type="protein sequence ID" value="KAE8008492.1"/>
    <property type="molecule type" value="Genomic_DNA"/>
</dbReference>
<dbReference type="OrthoDB" id="637682at2759"/>
<dbReference type="Pfam" id="PF02536">
    <property type="entry name" value="mTERF"/>
    <property type="match status" value="1"/>
</dbReference>
<sequence>MRALQIRRKVTAEIFKEAMRKGKFGITYATNLTNRLGPFIDYVMVEAAAMKRFLEFSESTFNFRAKTVIQDSNVVPLIRWLKHNSVSYPKIGKLICMSRGKIESIRRVVEWLKSIRVKGEFLGVALTKAGENILERNNDELDEIIDYLECNGVRKDWIGYVVSRCPPLLSYSLEEVRARVQFYLDMGMSEKDFGTMVFGYPRALGQFTMEEMNEKVSYLKEFGLCTEEVGKLLAFKPHLMGCGVEETWKPLVKQPLCQRYSLTGYILYVLGHCCKSDIITEVIFLMTKAGVSEKDIGKVIALTPELLGCSIVKKLEVNVKYFVSLGIRVRQLGEMIADFPMLLQYNPDILRPNYRYLQRTMVCPLQDLIEFPRHKILVERRINLKRRYMLASTDEEFEKKVEAIVERHQRFEADLVDDDNLSDSQATEALVDSISPSGSGAVYSLLQPNTPHNSRVLPTPSPRATQMSTLLCPLYVLHGKPEDNEEEKIIMHVLEIWRKVTAEIFKEAMRKGKFGITYATNLTYRFGPFIDYVIVEAAAMKQKRFPEFSESMFNFRAKAVIQDLNVVPLIRSTTACFYLTECSSFYAKKGLTFDNFGLPNPTQPPAVGNSGRSNRKKIILAAVFGGIGFVLLVLLLLCTHKRGATNQGGVGLGPVPAKGSAPPPGLVINFSSLGDTFAYQQLLQATVDFSVTNLIKHGHSGDLFRGVLENGIDVVIQRIDLRAIKKENIPSGIGFL</sequence>
<dbReference type="GO" id="GO:0003676">
    <property type="term" value="F:nucleic acid binding"/>
    <property type="evidence" value="ECO:0007669"/>
    <property type="project" value="InterPro"/>
</dbReference>
<dbReference type="PANTHER" id="PTHR13068:SF98">
    <property type="entry name" value="TRANSCRIPTION TERMINATION FACTOR MTERF2, CHLOROPLASTIC"/>
    <property type="match status" value="1"/>
</dbReference>
<accession>A0A5N6QRC9</accession>
<feature type="transmembrane region" description="Helical" evidence="4">
    <location>
        <begin position="618"/>
        <end position="637"/>
    </location>
</feature>
<evidence type="ECO:0000256" key="4">
    <source>
        <dbReference type="SAM" id="Phobius"/>
    </source>
</evidence>
<dbReference type="InterPro" id="IPR003690">
    <property type="entry name" value="MTERF"/>
</dbReference>
<dbReference type="GO" id="GO:0006353">
    <property type="term" value="P:DNA-templated transcription termination"/>
    <property type="evidence" value="ECO:0007669"/>
    <property type="project" value="UniProtKB-KW"/>
</dbReference>